<keyword evidence="2" id="KW-1185">Reference proteome</keyword>
<evidence type="ECO:0000313" key="2">
    <source>
        <dbReference type="Proteomes" id="UP000531231"/>
    </source>
</evidence>
<dbReference type="EMBL" id="JACHIL010000003">
    <property type="protein sequence ID" value="MBB5091310.1"/>
    <property type="molecule type" value="Genomic_DNA"/>
</dbReference>
<sequence length="47" mass="5477">MTVEASKLIREQIRQRSNPIDCPDTKLMEQLVEEANQRALKGQQHDK</sequence>
<name>A0A7W8AJD5_9HYPH</name>
<comment type="caution">
    <text evidence="1">The sequence shown here is derived from an EMBL/GenBank/DDBJ whole genome shotgun (WGS) entry which is preliminary data.</text>
</comment>
<accession>A0A7W8AJD5</accession>
<organism evidence="1 2">
    <name type="scientific">Pseudochrobactrum saccharolyticum</name>
    <dbReference type="NCBI Taxonomy" id="354352"/>
    <lineage>
        <taxon>Bacteria</taxon>
        <taxon>Pseudomonadati</taxon>
        <taxon>Pseudomonadota</taxon>
        <taxon>Alphaproteobacteria</taxon>
        <taxon>Hyphomicrobiales</taxon>
        <taxon>Brucellaceae</taxon>
        <taxon>Pseudochrobactrum</taxon>
    </lineage>
</organism>
<proteinExistence type="predicted"/>
<reference evidence="1 2" key="1">
    <citation type="submission" date="2020-08" db="EMBL/GenBank/DDBJ databases">
        <title>Genomic Encyclopedia of Type Strains, Phase IV (KMG-IV): sequencing the most valuable type-strain genomes for metagenomic binning, comparative biology and taxonomic classification.</title>
        <authorList>
            <person name="Goeker M."/>
        </authorList>
    </citation>
    <scope>NUCLEOTIDE SEQUENCE [LARGE SCALE GENOMIC DNA]</scope>
    <source>
        <strain evidence="1 2">DSM 25620</strain>
    </source>
</reference>
<dbReference type="Proteomes" id="UP000531231">
    <property type="component" value="Unassembled WGS sequence"/>
</dbReference>
<dbReference type="RefSeq" id="WP_170265247.1">
    <property type="nucleotide sequence ID" value="NZ_JACHIL010000003.1"/>
</dbReference>
<gene>
    <name evidence="1" type="ORF">HNQ68_001851</name>
</gene>
<protein>
    <submittedName>
        <fullName evidence="1">Uncharacterized protein</fullName>
    </submittedName>
</protein>
<evidence type="ECO:0000313" key="1">
    <source>
        <dbReference type="EMBL" id="MBB5091310.1"/>
    </source>
</evidence>
<dbReference type="AlphaFoldDB" id="A0A7W8AJD5"/>